<dbReference type="SUPFAM" id="SSF50952">
    <property type="entry name" value="Soluble quinoprotein glucose dehydrogenase"/>
    <property type="match status" value="1"/>
</dbReference>
<dbReference type="InterPro" id="IPR054539">
    <property type="entry name" value="Beta-prop_PDH"/>
</dbReference>
<keyword evidence="2" id="KW-1133">Transmembrane helix</keyword>
<dbReference type="PANTHER" id="PTHR19328:SF53">
    <property type="entry name" value="MEMBRANE PROTEIN"/>
    <property type="match status" value="1"/>
</dbReference>
<dbReference type="Gene3D" id="2.120.10.30">
    <property type="entry name" value="TolB, C-terminal domain"/>
    <property type="match status" value="1"/>
</dbReference>
<feature type="domain" description="Pyrroloquinoline quinone-dependent pyranose dehydrogenase beta-propeller" evidence="3">
    <location>
        <begin position="90"/>
        <end position="417"/>
    </location>
</feature>
<evidence type="ECO:0000313" key="5">
    <source>
        <dbReference type="Proteomes" id="UP000176634"/>
    </source>
</evidence>
<organism evidence="4 5">
    <name type="scientific">Candidatus Magasanikbacteria bacterium RIFOXYD1_FULL_40_23</name>
    <dbReference type="NCBI Taxonomy" id="1798705"/>
    <lineage>
        <taxon>Bacteria</taxon>
        <taxon>Candidatus Magasanikiibacteriota</taxon>
    </lineage>
</organism>
<comment type="caution">
    <text evidence="4">The sequence shown here is derived from an EMBL/GenBank/DDBJ whole genome shotgun (WGS) entry which is preliminary data.</text>
</comment>
<evidence type="ECO:0000256" key="1">
    <source>
        <dbReference type="SAM" id="MobiDB-lite"/>
    </source>
</evidence>
<dbReference type="AlphaFoldDB" id="A0A1F6P7B5"/>
<feature type="transmembrane region" description="Helical" evidence="2">
    <location>
        <begin position="7"/>
        <end position="27"/>
    </location>
</feature>
<evidence type="ECO:0000256" key="2">
    <source>
        <dbReference type="SAM" id="Phobius"/>
    </source>
</evidence>
<feature type="region of interest" description="Disordered" evidence="1">
    <location>
        <begin position="46"/>
        <end position="75"/>
    </location>
</feature>
<keyword evidence="2" id="KW-0472">Membrane</keyword>
<dbReference type="Proteomes" id="UP000176634">
    <property type="component" value="Unassembled WGS sequence"/>
</dbReference>
<gene>
    <name evidence="4" type="ORF">A2563_00525</name>
</gene>
<dbReference type="InterPro" id="IPR011041">
    <property type="entry name" value="Quinoprot_gluc/sorb_DH_b-prop"/>
</dbReference>
<dbReference type="EMBL" id="MFRA01000008">
    <property type="protein sequence ID" value="OGH92062.1"/>
    <property type="molecule type" value="Genomic_DNA"/>
</dbReference>
<dbReference type="PANTHER" id="PTHR19328">
    <property type="entry name" value="HEDGEHOG-INTERACTING PROTEIN"/>
    <property type="match status" value="1"/>
</dbReference>
<protein>
    <recommendedName>
        <fullName evidence="3">Pyrroloquinoline quinone-dependent pyranose dehydrogenase beta-propeller domain-containing protein</fullName>
    </recommendedName>
</protein>
<dbReference type="Pfam" id="PF22807">
    <property type="entry name" value="TrAA12"/>
    <property type="match status" value="1"/>
</dbReference>
<dbReference type="STRING" id="1798705.A2563_00525"/>
<name>A0A1F6P7B5_9BACT</name>
<sequence length="419" mass="46819">MRVKKLILIITSFALLLLTTYVVIFYYQNLRGAWVAWQKAESTEEPNIETTNNISTSTNGTQTASTTKNLTPKNNTGIPLTLPPGSEINILANVPGARVLAIDSLGNIWVSQTKQGQITLVEMKDGKAINQTAVFKGLRNPHGLAFDPEDPFTLYFAEEHQISKIRIYSEDEEQKIIDLPKGGGHFTRTIGFGPDKRLYVSIGSTCNVCLEEDARRAAIYSMNKDGSDFKQYARGLRNSVFFTWQNGKMWATEMGRDLLGDELPPDEINIVENEKNYGWPICYGQNIHDTNFDKNTYIRNPCMEPFETPSLYDLPAHSAPLGLAFIPNSGWPKNMSGDLLVAFHGSWNRTSPTGYKIVKLKIDYSGNSPKVTKMEDFISGWLGSGNKTYGRPVDILALPNGTMYISDDKAGRIYSVKFQ</sequence>
<dbReference type="InterPro" id="IPR011042">
    <property type="entry name" value="6-blade_b-propeller_TolB-like"/>
</dbReference>
<proteinExistence type="predicted"/>
<evidence type="ECO:0000313" key="4">
    <source>
        <dbReference type="EMBL" id="OGH92062.1"/>
    </source>
</evidence>
<accession>A0A1F6P7B5</accession>
<feature type="compositionally biased region" description="Low complexity" evidence="1">
    <location>
        <begin position="48"/>
        <end position="67"/>
    </location>
</feature>
<evidence type="ECO:0000259" key="3">
    <source>
        <dbReference type="Pfam" id="PF22807"/>
    </source>
</evidence>
<keyword evidence="2" id="KW-0812">Transmembrane</keyword>
<reference evidence="4 5" key="1">
    <citation type="journal article" date="2016" name="Nat. Commun.">
        <title>Thousands of microbial genomes shed light on interconnected biogeochemical processes in an aquifer system.</title>
        <authorList>
            <person name="Anantharaman K."/>
            <person name="Brown C.T."/>
            <person name="Hug L.A."/>
            <person name="Sharon I."/>
            <person name="Castelle C.J."/>
            <person name="Probst A.J."/>
            <person name="Thomas B.C."/>
            <person name="Singh A."/>
            <person name="Wilkins M.J."/>
            <person name="Karaoz U."/>
            <person name="Brodie E.L."/>
            <person name="Williams K.H."/>
            <person name="Hubbard S.S."/>
            <person name="Banfield J.F."/>
        </authorList>
    </citation>
    <scope>NUCLEOTIDE SEQUENCE [LARGE SCALE GENOMIC DNA]</scope>
</reference>